<keyword evidence="6" id="KW-0808">Transferase</keyword>
<evidence type="ECO:0000256" key="3">
    <source>
        <dbReference type="ARBA" id="ARBA00012103"/>
    </source>
</evidence>
<dbReference type="Pfam" id="PF00288">
    <property type="entry name" value="GHMP_kinases_N"/>
    <property type="match status" value="1"/>
</dbReference>
<comment type="subcellular location">
    <subcellularLocation>
        <location evidence="1">Cytoplasm</location>
    </subcellularLocation>
</comment>
<name>A0A1F7XZ09_9BACT</name>
<comment type="similarity">
    <text evidence="2">Belongs to the GHMP kinase family. Mevalonate kinase subfamily.</text>
</comment>
<dbReference type="EMBL" id="MGGE01000046">
    <property type="protein sequence ID" value="OGM20273.1"/>
    <property type="molecule type" value="Genomic_DNA"/>
</dbReference>
<dbReference type="GO" id="GO:0019287">
    <property type="term" value="P:isopentenyl diphosphate biosynthetic process, mevalonate pathway"/>
    <property type="evidence" value="ECO:0007669"/>
    <property type="project" value="UniProtKB-UniPathway"/>
</dbReference>
<dbReference type="EC" id="2.7.1.36" evidence="3"/>
<comment type="caution">
    <text evidence="15">The sequence shown here is derived from an EMBL/GenBank/DDBJ whole genome shotgun (WGS) entry which is preliminary data.</text>
</comment>
<keyword evidence="11" id="KW-0443">Lipid metabolism</keyword>
<gene>
    <name evidence="15" type="ORF">A2714_05250</name>
</gene>
<dbReference type="Gene3D" id="3.30.70.890">
    <property type="entry name" value="GHMP kinase, C-terminal domain"/>
    <property type="match status" value="1"/>
</dbReference>
<evidence type="ECO:0000256" key="10">
    <source>
        <dbReference type="ARBA" id="ARBA00022842"/>
    </source>
</evidence>
<dbReference type="InterPro" id="IPR006203">
    <property type="entry name" value="GHMP_knse_ATP-bd_CS"/>
</dbReference>
<keyword evidence="13" id="KW-0175">Coiled coil</keyword>
<accession>A0A1F7XZ09</accession>
<dbReference type="AlphaFoldDB" id="A0A1F7XZ09"/>
<evidence type="ECO:0000256" key="11">
    <source>
        <dbReference type="ARBA" id="ARBA00023098"/>
    </source>
</evidence>
<keyword evidence="8 15" id="KW-0418">Kinase</keyword>
<dbReference type="UniPathway" id="UPA00057">
    <property type="reaction ID" value="UER00098"/>
</dbReference>
<keyword evidence="5" id="KW-0444">Lipid biosynthesis</keyword>
<dbReference type="InterPro" id="IPR036554">
    <property type="entry name" value="GHMP_kinase_C_sf"/>
</dbReference>
<proteinExistence type="inferred from homology"/>
<protein>
    <recommendedName>
        <fullName evidence="3">mevalonate kinase</fullName>
        <ecNumber evidence="3">2.7.1.36</ecNumber>
    </recommendedName>
</protein>
<keyword evidence="9" id="KW-0067">ATP-binding</keyword>
<dbReference type="GO" id="GO:0005524">
    <property type="term" value="F:ATP binding"/>
    <property type="evidence" value="ECO:0007669"/>
    <property type="project" value="UniProtKB-KW"/>
</dbReference>
<evidence type="ECO:0000256" key="5">
    <source>
        <dbReference type="ARBA" id="ARBA00022516"/>
    </source>
</evidence>
<keyword evidence="4" id="KW-0963">Cytoplasm</keyword>
<evidence type="ECO:0000256" key="8">
    <source>
        <dbReference type="ARBA" id="ARBA00022777"/>
    </source>
</evidence>
<dbReference type="PANTHER" id="PTHR43290">
    <property type="entry name" value="MEVALONATE KINASE"/>
    <property type="match status" value="1"/>
</dbReference>
<keyword evidence="10" id="KW-0460">Magnesium</keyword>
<organism evidence="15 16">
    <name type="scientific">Candidatus Woesebacteria bacterium RIFCSPHIGHO2_01_FULL_38_9</name>
    <dbReference type="NCBI Taxonomy" id="1802492"/>
    <lineage>
        <taxon>Bacteria</taxon>
        <taxon>Candidatus Woeseibacteriota</taxon>
    </lineage>
</organism>
<evidence type="ECO:0000256" key="1">
    <source>
        <dbReference type="ARBA" id="ARBA00004496"/>
    </source>
</evidence>
<dbReference type="PANTHER" id="PTHR43290:SF2">
    <property type="entry name" value="MEVALONATE KINASE"/>
    <property type="match status" value="1"/>
</dbReference>
<dbReference type="PROSITE" id="PS00627">
    <property type="entry name" value="GHMP_KINASES_ATP"/>
    <property type="match status" value="1"/>
</dbReference>
<dbReference type="InterPro" id="IPR014721">
    <property type="entry name" value="Ribsml_uS5_D2-typ_fold_subgr"/>
</dbReference>
<dbReference type="SUPFAM" id="SSF54211">
    <property type="entry name" value="Ribosomal protein S5 domain 2-like"/>
    <property type="match status" value="1"/>
</dbReference>
<evidence type="ECO:0000256" key="2">
    <source>
        <dbReference type="ARBA" id="ARBA00006495"/>
    </source>
</evidence>
<feature type="domain" description="GHMP kinase N-terminal" evidence="14">
    <location>
        <begin position="58"/>
        <end position="144"/>
    </location>
</feature>
<evidence type="ECO:0000313" key="16">
    <source>
        <dbReference type="Proteomes" id="UP000178419"/>
    </source>
</evidence>
<evidence type="ECO:0000256" key="12">
    <source>
        <dbReference type="ARBA" id="ARBA00029438"/>
    </source>
</evidence>
<evidence type="ECO:0000313" key="15">
    <source>
        <dbReference type="EMBL" id="OGM20273.1"/>
    </source>
</evidence>
<keyword evidence="7" id="KW-0547">Nucleotide-binding</keyword>
<evidence type="ECO:0000259" key="14">
    <source>
        <dbReference type="Pfam" id="PF00288"/>
    </source>
</evidence>
<dbReference type="Gene3D" id="3.30.230.10">
    <property type="match status" value="1"/>
</dbReference>
<dbReference type="InterPro" id="IPR006205">
    <property type="entry name" value="Mev_gal_kin"/>
</dbReference>
<evidence type="ECO:0000256" key="9">
    <source>
        <dbReference type="ARBA" id="ARBA00022840"/>
    </source>
</evidence>
<dbReference type="GO" id="GO:0005829">
    <property type="term" value="C:cytosol"/>
    <property type="evidence" value="ECO:0007669"/>
    <property type="project" value="TreeGrafter"/>
</dbReference>
<evidence type="ECO:0000256" key="13">
    <source>
        <dbReference type="SAM" id="Coils"/>
    </source>
</evidence>
<evidence type="ECO:0000256" key="4">
    <source>
        <dbReference type="ARBA" id="ARBA00022490"/>
    </source>
</evidence>
<dbReference type="InterPro" id="IPR020568">
    <property type="entry name" value="Ribosomal_Su5_D2-typ_SF"/>
</dbReference>
<feature type="coiled-coil region" evidence="13">
    <location>
        <begin position="219"/>
        <end position="246"/>
    </location>
</feature>
<evidence type="ECO:0000256" key="6">
    <source>
        <dbReference type="ARBA" id="ARBA00022679"/>
    </source>
</evidence>
<sequence>MTSQITVSAPGKIIISGEHAVVYGYPALICAVNLYAKVGIEITKGNLDIYPDQAKDIVLRSLKNTERFLDTKFEGLKINLNSEIPIGCGMGSSAAVSVAVATALMNHKAGKIILKHINEIAYETEKYYHVNSSGADPAISTYGGFLWYRKETTNFKVLTPLKPKINLASFIIINTGKPDENTGQMVEGVLKFYKNNPAKTEKTFQKIENITRSFLRYLLKEESVSLTELIRENERYLEELEVVSDSTKSLIKKIEKIGGAAKITGAGGRKENSGILLAYHPDKKRLVTFVREKKLTVLPAKFTSKGVKVEKNS</sequence>
<dbReference type="NCBIfam" id="TIGR00549">
    <property type="entry name" value="mevalon_kin"/>
    <property type="match status" value="1"/>
</dbReference>
<dbReference type="Proteomes" id="UP000178419">
    <property type="component" value="Unassembled WGS sequence"/>
</dbReference>
<dbReference type="PRINTS" id="PR00959">
    <property type="entry name" value="MEVGALKINASE"/>
</dbReference>
<comment type="pathway">
    <text evidence="12">Isoprenoid biosynthesis; isopentenyl diphosphate biosynthesis via mevalonate pathway; isopentenyl diphosphate from (R)-mevalonate: step 1/3.</text>
</comment>
<dbReference type="GO" id="GO:0004496">
    <property type="term" value="F:mevalonate kinase activity"/>
    <property type="evidence" value="ECO:0007669"/>
    <property type="project" value="UniProtKB-EC"/>
</dbReference>
<evidence type="ECO:0000256" key="7">
    <source>
        <dbReference type="ARBA" id="ARBA00022741"/>
    </source>
</evidence>
<reference evidence="15 16" key="1">
    <citation type="journal article" date="2016" name="Nat. Commun.">
        <title>Thousands of microbial genomes shed light on interconnected biogeochemical processes in an aquifer system.</title>
        <authorList>
            <person name="Anantharaman K."/>
            <person name="Brown C.T."/>
            <person name="Hug L.A."/>
            <person name="Sharon I."/>
            <person name="Castelle C.J."/>
            <person name="Probst A.J."/>
            <person name="Thomas B.C."/>
            <person name="Singh A."/>
            <person name="Wilkins M.J."/>
            <person name="Karaoz U."/>
            <person name="Brodie E.L."/>
            <person name="Williams K.H."/>
            <person name="Hubbard S.S."/>
            <person name="Banfield J.F."/>
        </authorList>
    </citation>
    <scope>NUCLEOTIDE SEQUENCE [LARGE SCALE GENOMIC DNA]</scope>
</reference>
<dbReference type="InterPro" id="IPR006204">
    <property type="entry name" value="GHMP_kinase_N_dom"/>
</dbReference>
<dbReference type="SUPFAM" id="SSF55060">
    <property type="entry name" value="GHMP Kinase, C-terminal domain"/>
    <property type="match status" value="1"/>
</dbReference>